<dbReference type="CDD" id="cd16919">
    <property type="entry name" value="HATPase_CckA-like"/>
    <property type="match status" value="1"/>
</dbReference>
<dbReference type="PROSITE" id="PS50109">
    <property type="entry name" value="HIS_KIN"/>
    <property type="match status" value="1"/>
</dbReference>
<dbReference type="InterPro" id="IPR000700">
    <property type="entry name" value="PAS-assoc_C"/>
</dbReference>
<dbReference type="SMART" id="SM00448">
    <property type="entry name" value="REC"/>
    <property type="match status" value="1"/>
</dbReference>
<keyword evidence="8" id="KW-0902">Two-component regulatory system</keyword>
<dbReference type="Proteomes" id="UP000005732">
    <property type="component" value="Unassembled WGS sequence"/>
</dbReference>
<gene>
    <name evidence="15" type="ORF">Rleg4DRAFT_5078</name>
    <name evidence="16" type="ORF">Rleg4DRAFT_6942</name>
</gene>
<dbReference type="SUPFAM" id="SSF55781">
    <property type="entry name" value="GAF domain-like"/>
    <property type="match status" value="1"/>
</dbReference>
<dbReference type="Gene3D" id="3.30.450.20">
    <property type="entry name" value="PAS domain"/>
    <property type="match status" value="1"/>
</dbReference>
<dbReference type="InterPro" id="IPR035965">
    <property type="entry name" value="PAS-like_dom_sf"/>
</dbReference>
<dbReference type="InterPro" id="IPR011006">
    <property type="entry name" value="CheY-like_superfamily"/>
</dbReference>
<dbReference type="SMART" id="SM00387">
    <property type="entry name" value="HATPase_c"/>
    <property type="match status" value="1"/>
</dbReference>
<comment type="catalytic activity">
    <reaction evidence="1">
        <text>ATP + protein L-histidine = ADP + protein N-phospho-L-histidine.</text>
        <dbReference type="EC" id="2.7.13.3"/>
    </reaction>
</comment>
<dbReference type="InterPro" id="IPR004358">
    <property type="entry name" value="Sig_transdc_His_kin-like_C"/>
</dbReference>
<dbReference type="CDD" id="cd00130">
    <property type="entry name" value="PAS"/>
    <property type="match status" value="1"/>
</dbReference>
<dbReference type="Gene3D" id="3.40.50.2300">
    <property type="match status" value="1"/>
</dbReference>
<dbReference type="SMART" id="SM00388">
    <property type="entry name" value="HisKA"/>
    <property type="match status" value="1"/>
</dbReference>
<evidence type="ECO:0000313" key="15">
    <source>
        <dbReference type="EMBL" id="EJC83325.1"/>
    </source>
</evidence>
<dbReference type="EMBL" id="JH719393">
    <property type="protein sequence ID" value="EJC85080.1"/>
    <property type="molecule type" value="Genomic_DNA"/>
</dbReference>
<dbReference type="PANTHER" id="PTHR43065">
    <property type="entry name" value="SENSOR HISTIDINE KINASE"/>
    <property type="match status" value="1"/>
</dbReference>
<dbReference type="PROSITE" id="PS50110">
    <property type="entry name" value="RESPONSE_REGULATORY"/>
    <property type="match status" value="1"/>
</dbReference>
<evidence type="ECO:0000256" key="8">
    <source>
        <dbReference type="ARBA" id="ARBA00023012"/>
    </source>
</evidence>
<dbReference type="HOGENOM" id="CLU_000445_114_51_5"/>
<dbReference type="InterPro" id="IPR003018">
    <property type="entry name" value="GAF"/>
</dbReference>
<keyword evidence="3 9" id="KW-0597">Phosphoprotein</keyword>
<feature type="modified residue" description="4-aspartylphosphate" evidence="9">
    <location>
        <position position="686"/>
    </location>
</feature>
<dbReference type="SUPFAM" id="SSF52172">
    <property type="entry name" value="CheY-like"/>
    <property type="match status" value="1"/>
</dbReference>
<accession>J0CYK5</accession>
<evidence type="ECO:0000259" key="13">
    <source>
        <dbReference type="PROSITE" id="PS50112"/>
    </source>
</evidence>
<proteinExistence type="predicted"/>
<dbReference type="Pfam" id="PF02518">
    <property type="entry name" value="HATPase_c"/>
    <property type="match status" value="1"/>
</dbReference>
<dbReference type="EMBL" id="JH719393">
    <property type="protein sequence ID" value="EJC83325.1"/>
    <property type="molecule type" value="Genomic_DNA"/>
</dbReference>
<evidence type="ECO:0000256" key="6">
    <source>
        <dbReference type="ARBA" id="ARBA00022777"/>
    </source>
</evidence>
<dbReference type="SUPFAM" id="SSF55874">
    <property type="entry name" value="ATPase domain of HSP90 chaperone/DNA topoisomerase II/histidine kinase"/>
    <property type="match status" value="1"/>
</dbReference>
<evidence type="ECO:0000256" key="9">
    <source>
        <dbReference type="PROSITE-ProRule" id="PRU00169"/>
    </source>
</evidence>
<dbReference type="SMART" id="SM00091">
    <property type="entry name" value="PAS"/>
    <property type="match status" value="1"/>
</dbReference>
<dbReference type="NCBIfam" id="TIGR00229">
    <property type="entry name" value="sensory_box"/>
    <property type="match status" value="1"/>
</dbReference>
<dbReference type="InterPro" id="IPR000014">
    <property type="entry name" value="PAS"/>
</dbReference>
<dbReference type="InterPro" id="IPR003594">
    <property type="entry name" value="HATPase_dom"/>
</dbReference>
<evidence type="ECO:0000256" key="5">
    <source>
        <dbReference type="ARBA" id="ARBA00022741"/>
    </source>
</evidence>
<keyword evidence="6" id="KW-0418">Kinase</keyword>
<dbReference type="SMART" id="SM00065">
    <property type="entry name" value="GAF"/>
    <property type="match status" value="1"/>
</dbReference>
<dbReference type="Pfam" id="PF00072">
    <property type="entry name" value="Response_reg"/>
    <property type="match status" value="1"/>
</dbReference>
<feature type="domain" description="PAS" evidence="13">
    <location>
        <begin position="35"/>
        <end position="91"/>
    </location>
</feature>
<keyword evidence="10" id="KW-0175">Coiled coil</keyword>
<keyword evidence="7" id="KW-0067">ATP-binding</keyword>
<dbReference type="InterPro" id="IPR003661">
    <property type="entry name" value="HisK_dim/P_dom"/>
</dbReference>
<feature type="domain" description="Histidine kinase" evidence="11">
    <location>
        <begin position="390"/>
        <end position="614"/>
    </location>
</feature>
<sequence>MGALPARRDYAKFAIPTSMNLNDRAINMNAATYFPAERLQQILDSAVDTGIIMLDPGGIVAGWSKGAERLLGWSQDEMLGKTLIGIFPPEDGGSAVLAAEISDARSKGKGSGEGWRLKQDGGRIWAVGETTPILDDKKTLVGFVKILRDRTEQRQTEIALRERTRALEILNRAGAALARENDLEKVVQLVTDAGVELTGAQFGAFFYNVVNSAGESYMLYTLSGVSREAFSKFPMPRNTEVFAATFLGEGIVRSEDITKDSRYGKNAPYHGMPDGHLPVRSYLAVPVVSRTGEVIGGLFFGHSEAGVFDEASESGLAGLAGEAAIAMDNTRLFEAGQRELLERRRAEAALKDLNINLEDLVKQKTEELTRNAEALRQAQKMEAVGQLTGGVAHDFNNLLQIIVGNLDTLLRNLPEESGRLKRAAGQAMNGARRAAALTQRLLAFARRQPLDPKPVDANGLIRGMSELLHRTLGEIFQIEIVLAGGLWKTEADPNELESALLNLAINARDAMPDGGKLTIETFNAHLDEAYASAHAEVLPGQYTAISVSDTGMGMDAETLSHVFEPFFTTKDQGKGTGLGLSQVYGFVKQSNGHVKIYSEVGEGTTVKMYLPRLSVDGADEEAMDNVAIPEAAAGEVVLVVEDDPDVRAYSVESLRELGYHVLEAKDGPAALQALFSNGRVDLIFSDVVLPGGMSGAEVVSKARESFPELKALFTTGYSRNAIVHHGRLDKGVHLLPKPFSFEDLAARVRDVLDR</sequence>
<keyword evidence="4" id="KW-0808">Transferase</keyword>
<evidence type="ECO:0000259" key="11">
    <source>
        <dbReference type="PROSITE" id="PS50109"/>
    </source>
</evidence>
<dbReference type="Pfam" id="PF00989">
    <property type="entry name" value="PAS"/>
    <property type="match status" value="1"/>
</dbReference>
<protein>
    <recommendedName>
        <fullName evidence="2">histidine kinase</fullName>
        <ecNumber evidence="2">2.7.13.3</ecNumber>
    </recommendedName>
</protein>
<evidence type="ECO:0000256" key="2">
    <source>
        <dbReference type="ARBA" id="ARBA00012438"/>
    </source>
</evidence>
<evidence type="ECO:0000256" key="7">
    <source>
        <dbReference type="ARBA" id="ARBA00022840"/>
    </source>
</evidence>
<dbReference type="PROSITE" id="PS50113">
    <property type="entry name" value="PAC"/>
    <property type="match status" value="1"/>
</dbReference>
<dbReference type="AlphaFoldDB" id="J0CYK5"/>
<dbReference type="Gene3D" id="3.30.450.40">
    <property type="match status" value="1"/>
</dbReference>
<dbReference type="Pfam" id="PF13185">
    <property type="entry name" value="GAF_2"/>
    <property type="match status" value="1"/>
</dbReference>
<dbReference type="PANTHER" id="PTHR43065:SF49">
    <property type="entry name" value="HISTIDINE KINASE"/>
    <property type="match status" value="1"/>
</dbReference>
<dbReference type="SUPFAM" id="SSF55785">
    <property type="entry name" value="PYP-like sensor domain (PAS domain)"/>
    <property type="match status" value="1"/>
</dbReference>
<evidence type="ECO:0000259" key="14">
    <source>
        <dbReference type="PROSITE" id="PS50113"/>
    </source>
</evidence>
<dbReference type="GO" id="GO:0005524">
    <property type="term" value="F:ATP binding"/>
    <property type="evidence" value="ECO:0007669"/>
    <property type="project" value="UniProtKB-KW"/>
</dbReference>
<evidence type="ECO:0000256" key="10">
    <source>
        <dbReference type="SAM" id="Coils"/>
    </source>
</evidence>
<evidence type="ECO:0000313" key="16">
    <source>
        <dbReference type="EMBL" id="EJC85080.1"/>
    </source>
</evidence>
<dbReference type="Gene3D" id="1.10.287.130">
    <property type="match status" value="1"/>
</dbReference>
<evidence type="ECO:0000259" key="12">
    <source>
        <dbReference type="PROSITE" id="PS50110"/>
    </source>
</evidence>
<dbReference type="InterPro" id="IPR005467">
    <property type="entry name" value="His_kinase_dom"/>
</dbReference>
<dbReference type="GO" id="GO:0006355">
    <property type="term" value="P:regulation of DNA-templated transcription"/>
    <property type="evidence" value="ECO:0007669"/>
    <property type="project" value="InterPro"/>
</dbReference>
<dbReference type="InterPro" id="IPR036890">
    <property type="entry name" value="HATPase_C_sf"/>
</dbReference>
<keyword evidence="5" id="KW-0547">Nucleotide-binding</keyword>
<dbReference type="InterPro" id="IPR013767">
    <property type="entry name" value="PAS_fold"/>
</dbReference>
<dbReference type="PROSITE" id="PS50112">
    <property type="entry name" value="PAS"/>
    <property type="match status" value="1"/>
</dbReference>
<name>J0CYK5_RHILT</name>
<evidence type="ECO:0000256" key="1">
    <source>
        <dbReference type="ARBA" id="ARBA00000085"/>
    </source>
</evidence>
<dbReference type="InterPro" id="IPR001789">
    <property type="entry name" value="Sig_transdc_resp-reg_receiver"/>
</dbReference>
<feature type="domain" description="PAC" evidence="14">
    <location>
        <begin position="110"/>
        <end position="162"/>
    </location>
</feature>
<dbReference type="PRINTS" id="PR00344">
    <property type="entry name" value="BCTRLSENSOR"/>
</dbReference>
<dbReference type="Gene3D" id="3.30.565.10">
    <property type="entry name" value="Histidine kinase-like ATPase, C-terminal domain"/>
    <property type="match status" value="1"/>
</dbReference>
<feature type="coiled-coil region" evidence="10">
    <location>
        <begin position="343"/>
        <end position="378"/>
    </location>
</feature>
<dbReference type="SUPFAM" id="SSF47384">
    <property type="entry name" value="Homodimeric domain of signal transducing histidine kinase"/>
    <property type="match status" value="1"/>
</dbReference>
<reference evidence="16" key="1">
    <citation type="submission" date="2012-02" db="EMBL/GenBank/DDBJ databases">
        <title>Improved High-Quality Draft Sequence of Rhizobium leguminosarum bv. trifolii WSM2297.</title>
        <authorList>
            <consortium name="US DOE Joint Genome Institute"/>
            <person name="Lucas S."/>
            <person name="Han J."/>
            <person name="Lapidus A."/>
            <person name="Cheng J.-F."/>
            <person name="Goodwin L."/>
            <person name="Pitluck S."/>
            <person name="Peters L."/>
            <person name="Ovchinnikova G."/>
            <person name="Zhang X."/>
            <person name="Detter J.C."/>
            <person name="Han C."/>
            <person name="Tapia R."/>
            <person name="Land M."/>
            <person name="Hauser L."/>
            <person name="Kyrpides N."/>
            <person name="Ivanova N."/>
            <person name="Pagani I."/>
            <person name="Brau L."/>
            <person name="Yates R."/>
            <person name="O'Hara G."/>
            <person name="Rui T."/>
            <person name="Howieson J."/>
            <person name="Reeve W."/>
            <person name="Woyke T."/>
        </authorList>
    </citation>
    <scope>NUCLEOTIDE SEQUENCE [LARGE SCALE GENOMIC DNA]</scope>
    <source>
        <strain evidence="16">WSM2297</strain>
    </source>
</reference>
<organism evidence="16">
    <name type="scientific">Rhizobium leguminosarum bv. trifolii WSM2297</name>
    <dbReference type="NCBI Taxonomy" id="754762"/>
    <lineage>
        <taxon>Bacteria</taxon>
        <taxon>Pseudomonadati</taxon>
        <taxon>Pseudomonadota</taxon>
        <taxon>Alphaproteobacteria</taxon>
        <taxon>Hyphomicrobiales</taxon>
        <taxon>Rhizobiaceae</taxon>
        <taxon>Rhizobium/Agrobacterium group</taxon>
        <taxon>Rhizobium</taxon>
    </lineage>
</organism>
<dbReference type="InterPro" id="IPR029016">
    <property type="entry name" value="GAF-like_dom_sf"/>
</dbReference>
<dbReference type="GO" id="GO:0000155">
    <property type="term" value="F:phosphorelay sensor kinase activity"/>
    <property type="evidence" value="ECO:0007669"/>
    <property type="project" value="InterPro"/>
</dbReference>
<evidence type="ECO:0000256" key="4">
    <source>
        <dbReference type="ARBA" id="ARBA00022679"/>
    </source>
</evidence>
<evidence type="ECO:0000256" key="3">
    <source>
        <dbReference type="ARBA" id="ARBA00022553"/>
    </source>
</evidence>
<dbReference type="EC" id="2.7.13.3" evidence="2"/>
<feature type="domain" description="Response regulatory" evidence="12">
    <location>
        <begin position="636"/>
        <end position="752"/>
    </location>
</feature>
<dbReference type="InterPro" id="IPR036097">
    <property type="entry name" value="HisK_dim/P_sf"/>
</dbReference>